<organism evidence="1 2">
    <name type="scientific">Absidia repens</name>
    <dbReference type="NCBI Taxonomy" id="90262"/>
    <lineage>
        <taxon>Eukaryota</taxon>
        <taxon>Fungi</taxon>
        <taxon>Fungi incertae sedis</taxon>
        <taxon>Mucoromycota</taxon>
        <taxon>Mucoromycotina</taxon>
        <taxon>Mucoromycetes</taxon>
        <taxon>Mucorales</taxon>
        <taxon>Cunninghamellaceae</taxon>
        <taxon>Absidia</taxon>
    </lineage>
</organism>
<protein>
    <submittedName>
        <fullName evidence="1">Uncharacterized protein</fullName>
    </submittedName>
</protein>
<gene>
    <name evidence="1" type="ORF">BCR42DRAFT_439401</name>
</gene>
<evidence type="ECO:0000313" key="1">
    <source>
        <dbReference type="EMBL" id="ORZ13689.1"/>
    </source>
</evidence>
<dbReference type="Proteomes" id="UP000193560">
    <property type="component" value="Unassembled WGS sequence"/>
</dbReference>
<keyword evidence="2" id="KW-1185">Reference proteome</keyword>
<comment type="caution">
    <text evidence="1">The sequence shown here is derived from an EMBL/GenBank/DDBJ whole genome shotgun (WGS) entry which is preliminary data.</text>
</comment>
<dbReference type="AlphaFoldDB" id="A0A1X2IC54"/>
<accession>A0A1X2IC54</accession>
<dbReference type="EMBL" id="MCGE01000016">
    <property type="protein sequence ID" value="ORZ13689.1"/>
    <property type="molecule type" value="Genomic_DNA"/>
</dbReference>
<evidence type="ECO:0000313" key="2">
    <source>
        <dbReference type="Proteomes" id="UP000193560"/>
    </source>
</evidence>
<proteinExistence type="predicted"/>
<name>A0A1X2IC54_9FUNG</name>
<reference evidence="1 2" key="1">
    <citation type="submission" date="2016-07" db="EMBL/GenBank/DDBJ databases">
        <title>Pervasive Adenine N6-methylation of Active Genes in Fungi.</title>
        <authorList>
            <consortium name="DOE Joint Genome Institute"/>
            <person name="Mondo S.J."/>
            <person name="Dannebaum R.O."/>
            <person name="Kuo R.C."/>
            <person name="Labutti K."/>
            <person name="Haridas S."/>
            <person name="Kuo A."/>
            <person name="Salamov A."/>
            <person name="Ahrendt S.R."/>
            <person name="Lipzen A."/>
            <person name="Sullivan W."/>
            <person name="Andreopoulos W.B."/>
            <person name="Clum A."/>
            <person name="Lindquist E."/>
            <person name="Daum C."/>
            <person name="Ramamoorthy G.K."/>
            <person name="Gryganskyi A."/>
            <person name="Culley D."/>
            <person name="Magnuson J.K."/>
            <person name="James T.Y."/>
            <person name="O'Malley M.A."/>
            <person name="Stajich J.E."/>
            <person name="Spatafora J.W."/>
            <person name="Visel A."/>
            <person name="Grigoriev I.V."/>
        </authorList>
    </citation>
    <scope>NUCLEOTIDE SEQUENCE [LARGE SCALE GENOMIC DNA]</scope>
    <source>
        <strain evidence="1 2">NRRL 1336</strain>
    </source>
</reference>
<sequence length="70" mass="8096">MVVSGEIQVKIIQAIRQALLSEYFEKLYAVLNACDKNRVRLDSEQDELKQMKQSIHLTPDCNCVTEKNKK</sequence>